<evidence type="ECO:0008006" key="2">
    <source>
        <dbReference type="Google" id="ProtNLM"/>
    </source>
</evidence>
<protein>
    <recommendedName>
        <fullName evidence="2">Methyltransferase</fullName>
    </recommendedName>
</protein>
<name>A0A6C0K662_9ZZZZ</name>
<dbReference type="Gene3D" id="3.40.50.150">
    <property type="entry name" value="Vaccinia Virus protein VP39"/>
    <property type="match status" value="1"/>
</dbReference>
<proteinExistence type="predicted"/>
<sequence length="287" mass="32869">MSPSSLISAYLCYTYKICIPQMPNLSPLFYELTGVYVTNRYIETGAYLGNGIRTVLNAGYKHIHSIELSEKWYKYNVEQYKDASSVKMHYGDSKRVLPELLKSIREPVTIYLDAHYSGTPTAFGDEETPLLEELEILKNREYDDIIIVDDCRLIGKSGVCGAGPEHPIYPTMNFDWTHITDERILGLMKDGYALLKNDLSEWSDGNSDQYILVKSPNFRKYRIYNDTKTGSGALYLDYCSVLKIFMSKLESAYEKINEGYAVVGVCTDEYLECIKGWCEEHSLQFSR</sequence>
<organism evidence="1">
    <name type="scientific">viral metagenome</name>
    <dbReference type="NCBI Taxonomy" id="1070528"/>
    <lineage>
        <taxon>unclassified sequences</taxon>
        <taxon>metagenomes</taxon>
        <taxon>organismal metagenomes</taxon>
    </lineage>
</organism>
<dbReference type="EMBL" id="MN740811">
    <property type="protein sequence ID" value="QHU12933.1"/>
    <property type="molecule type" value="Genomic_DNA"/>
</dbReference>
<accession>A0A6C0K662</accession>
<evidence type="ECO:0000313" key="1">
    <source>
        <dbReference type="EMBL" id="QHU12933.1"/>
    </source>
</evidence>
<dbReference type="SUPFAM" id="SSF53335">
    <property type="entry name" value="S-adenosyl-L-methionine-dependent methyltransferases"/>
    <property type="match status" value="1"/>
</dbReference>
<reference evidence="1" key="1">
    <citation type="journal article" date="2020" name="Nature">
        <title>Giant virus diversity and host interactions through global metagenomics.</title>
        <authorList>
            <person name="Schulz F."/>
            <person name="Roux S."/>
            <person name="Paez-Espino D."/>
            <person name="Jungbluth S."/>
            <person name="Walsh D.A."/>
            <person name="Denef V.J."/>
            <person name="McMahon K.D."/>
            <person name="Konstantinidis K.T."/>
            <person name="Eloe-Fadrosh E.A."/>
            <person name="Kyrpides N.C."/>
            <person name="Woyke T."/>
        </authorList>
    </citation>
    <scope>NUCLEOTIDE SEQUENCE</scope>
    <source>
        <strain evidence="1">GVMAG-S-1101172-89</strain>
    </source>
</reference>
<dbReference type="InterPro" id="IPR029063">
    <property type="entry name" value="SAM-dependent_MTases_sf"/>
</dbReference>
<dbReference type="AlphaFoldDB" id="A0A6C0K662"/>